<reference evidence="2" key="1">
    <citation type="journal article" date="2005" name="PLoS Biol.">
        <title>The genomes of Oryza sativa: a history of duplications.</title>
        <authorList>
            <person name="Yu J."/>
            <person name="Wang J."/>
            <person name="Lin W."/>
            <person name="Li S."/>
            <person name="Li H."/>
            <person name="Zhou J."/>
            <person name="Ni P."/>
            <person name="Dong W."/>
            <person name="Hu S."/>
            <person name="Zeng C."/>
            <person name="Zhang J."/>
            <person name="Zhang Y."/>
            <person name="Li R."/>
            <person name="Xu Z."/>
            <person name="Li S."/>
            <person name="Li X."/>
            <person name="Zheng H."/>
            <person name="Cong L."/>
            <person name="Lin L."/>
            <person name="Yin J."/>
            <person name="Geng J."/>
            <person name="Li G."/>
            <person name="Shi J."/>
            <person name="Liu J."/>
            <person name="Lv H."/>
            <person name="Li J."/>
            <person name="Wang J."/>
            <person name="Deng Y."/>
            <person name="Ran L."/>
            <person name="Shi X."/>
            <person name="Wang X."/>
            <person name="Wu Q."/>
            <person name="Li C."/>
            <person name="Ren X."/>
            <person name="Wang J."/>
            <person name="Wang X."/>
            <person name="Li D."/>
            <person name="Liu D."/>
            <person name="Zhang X."/>
            <person name="Ji Z."/>
            <person name="Zhao W."/>
            <person name="Sun Y."/>
            <person name="Zhang Z."/>
            <person name="Bao J."/>
            <person name="Han Y."/>
            <person name="Dong L."/>
            <person name="Ji J."/>
            <person name="Chen P."/>
            <person name="Wu S."/>
            <person name="Liu J."/>
            <person name="Xiao Y."/>
            <person name="Bu D."/>
            <person name="Tan J."/>
            <person name="Yang L."/>
            <person name="Ye C."/>
            <person name="Zhang J."/>
            <person name="Xu J."/>
            <person name="Zhou Y."/>
            <person name="Yu Y."/>
            <person name="Zhang B."/>
            <person name="Zhuang S."/>
            <person name="Wei H."/>
            <person name="Liu B."/>
            <person name="Lei M."/>
            <person name="Yu H."/>
            <person name="Li Y."/>
            <person name="Xu H."/>
            <person name="Wei S."/>
            <person name="He X."/>
            <person name="Fang L."/>
            <person name="Zhang Z."/>
            <person name="Zhang Y."/>
            <person name="Huang X."/>
            <person name="Su Z."/>
            <person name="Tong W."/>
            <person name="Li J."/>
            <person name="Tong Z."/>
            <person name="Li S."/>
            <person name="Ye J."/>
            <person name="Wang L."/>
            <person name="Fang L."/>
            <person name="Lei T."/>
            <person name="Chen C."/>
            <person name="Chen H."/>
            <person name="Xu Z."/>
            <person name="Li H."/>
            <person name="Huang H."/>
            <person name="Zhang F."/>
            <person name="Xu H."/>
            <person name="Li N."/>
            <person name="Zhao C."/>
            <person name="Li S."/>
            <person name="Dong L."/>
            <person name="Huang Y."/>
            <person name="Li L."/>
            <person name="Xi Y."/>
            <person name="Qi Q."/>
            <person name="Li W."/>
            <person name="Zhang B."/>
            <person name="Hu W."/>
            <person name="Zhang Y."/>
            <person name="Tian X."/>
            <person name="Jiao Y."/>
            <person name="Liang X."/>
            <person name="Jin J."/>
            <person name="Gao L."/>
            <person name="Zheng W."/>
            <person name="Hao B."/>
            <person name="Liu S."/>
            <person name="Wang W."/>
            <person name="Yuan L."/>
            <person name="Cao M."/>
            <person name="McDermott J."/>
            <person name="Samudrala R."/>
            <person name="Wang J."/>
            <person name="Wong G.K."/>
            <person name="Yang H."/>
        </authorList>
    </citation>
    <scope>NUCLEOTIDE SEQUENCE [LARGE SCALE GENOMIC DNA]</scope>
</reference>
<evidence type="ECO:0000313" key="2">
    <source>
        <dbReference type="EMBL" id="EAZ15670.1"/>
    </source>
</evidence>
<feature type="domain" description="DUF3778" evidence="1">
    <location>
        <begin position="175"/>
        <end position="237"/>
    </location>
</feature>
<dbReference type="AlphaFoldDB" id="A3C3K7"/>
<dbReference type="Proteomes" id="UP000007752">
    <property type="component" value="Chromosome 10"/>
</dbReference>
<dbReference type="InterPro" id="IPR022256">
    <property type="entry name" value="DUF3778"/>
</dbReference>
<protein>
    <recommendedName>
        <fullName evidence="1">DUF3778 domain-containing protein</fullName>
    </recommendedName>
</protein>
<evidence type="ECO:0000259" key="1">
    <source>
        <dbReference type="Pfam" id="PF12620"/>
    </source>
</evidence>
<dbReference type="Pfam" id="PF12620">
    <property type="entry name" value="DUF3778"/>
    <property type="match status" value="1"/>
</dbReference>
<gene>
    <name evidence="2" type="ORF">OsJ_31082</name>
</gene>
<dbReference type="EMBL" id="CM000147">
    <property type="protein sequence ID" value="EAZ15670.1"/>
    <property type="molecule type" value="Genomic_DNA"/>
</dbReference>
<name>A3C3K7_ORYSJ</name>
<reference evidence="2" key="2">
    <citation type="submission" date="2008-12" db="EMBL/GenBank/DDBJ databases">
        <title>Improved gene annotation of the rice (Oryza sativa) genomes.</title>
        <authorList>
            <person name="Wang J."/>
            <person name="Li R."/>
            <person name="Fan W."/>
            <person name="Huang Q."/>
            <person name="Zhang J."/>
            <person name="Zhou Y."/>
            <person name="Hu Y."/>
            <person name="Zi S."/>
            <person name="Li J."/>
            <person name="Ni P."/>
            <person name="Zheng H."/>
            <person name="Zhang Y."/>
            <person name="Zhao M."/>
            <person name="Hao Q."/>
            <person name="McDermott J."/>
            <person name="Samudrala R."/>
            <person name="Kristiansen K."/>
            <person name="Wong G.K.-S."/>
        </authorList>
    </citation>
    <scope>NUCLEOTIDE SEQUENCE</scope>
</reference>
<organism evidence="2">
    <name type="scientific">Oryza sativa subsp. japonica</name>
    <name type="common">Rice</name>
    <dbReference type="NCBI Taxonomy" id="39947"/>
    <lineage>
        <taxon>Eukaryota</taxon>
        <taxon>Viridiplantae</taxon>
        <taxon>Streptophyta</taxon>
        <taxon>Embryophyta</taxon>
        <taxon>Tracheophyta</taxon>
        <taxon>Spermatophyta</taxon>
        <taxon>Magnoliopsida</taxon>
        <taxon>Liliopsida</taxon>
        <taxon>Poales</taxon>
        <taxon>Poaceae</taxon>
        <taxon>BOP clade</taxon>
        <taxon>Oryzoideae</taxon>
        <taxon>Oryzeae</taxon>
        <taxon>Oryzinae</taxon>
        <taxon>Oryza</taxon>
        <taxon>Oryza sativa</taxon>
    </lineage>
</organism>
<accession>A3C3K7</accession>
<sequence length="284" mass="29912">MVVDSTRMQLVMAKATRNRPETTAAAWICSAVVAAARMRHAAATAAPMQFVVAMATRIWSAAVAASRMRPVAGADAQMRPAAVAAAPMLPAATAAAAMLPAAAGRVDVARGGDGRAVATRDGDGCADAGRDGVGGVDVSCNGGVDAARMISSSSTFSIELPRQQVLRHHLRIESLVGWIWRNSSSLSLGSNNHAGFIVRVEPRLDLQPWFAGLQSVLLRFNDELRGNLLRIPVMLTPKSTASHQTSHMCHSRGGSRRGLPVRQAEYTSIEALGCNRRGIAAVPC</sequence>
<proteinExistence type="predicted"/>